<evidence type="ECO:0000313" key="2">
    <source>
        <dbReference type="EMBL" id="OAE23650.1"/>
    </source>
</evidence>
<dbReference type="EMBL" id="LVLJ01002810">
    <property type="protein sequence ID" value="OAE23650.1"/>
    <property type="molecule type" value="Genomic_DNA"/>
</dbReference>
<dbReference type="GO" id="GO:0003676">
    <property type="term" value="F:nucleic acid binding"/>
    <property type="evidence" value="ECO:0007669"/>
    <property type="project" value="InterPro"/>
</dbReference>
<gene>
    <name evidence="2" type="ORF">AXG93_3014s1000</name>
</gene>
<sequence length="184" mass="21017">MIGKAKEPACISGNILPIPYLQQKNAWIDVPTFNKWFHEVFEPYVRKRTGHKNVDLDNDNDETVDEIARLLSNCNLLNGNHKIDIHGEIEQCLIDDNDDDELFKNTLLEEIEQAMGAVIVQEFVIRSEDDEPKPTSVHNDIDHRDVILQSLEGAISLDVNMSDLKSLPYLLFDHLNQAKAALLW</sequence>
<name>A0A176VS59_MARPO</name>
<feature type="domain" description="DDE-1" evidence="1">
    <location>
        <begin position="2"/>
        <end position="53"/>
    </location>
</feature>
<dbReference type="InterPro" id="IPR004875">
    <property type="entry name" value="DDE_SF_endonuclease_dom"/>
</dbReference>
<evidence type="ECO:0000259" key="1">
    <source>
        <dbReference type="Pfam" id="PF03184"/>
    </source>
</evidence>
<protein>
    <recommendedName>
        <fullName evidence="1">DDE-1 domain-containing protein</fullName>
    </recommendedName>
</protein>
<dbReference type="Pfam" id="PF03184">
    <property type="entry name" value="DDE_1"/>
    <property type="match status" value="1"/>
</dbReference>
<proteinExistence type="predicted"/>
<comment type="caution">
    <text evidence="2">The sequence shown here is derived from an EMBL/GenBank/DDBJ whole genome shotgun (WGS) entry which is preliminary data.</text>
</comment>
<evidence type="ECO:0000313" key="3">
    <source>
        <dbReference type="Proteomes" id="UP000077202"/>
    </source>
</evidence>
<reference evidence="2" key="1">
    <citation type="submission" date="2016-03" db="EMBL/GenBank/DDBJ databases">
        <title>Mechanisms controlling the formation of the plant cell surface in tip-growing cells are functionally conserved among land plants.</title>
        <authorList>
            <person name="Honkanen S."/>
            <person name="Jones V.A."/>
            <person name="Morieri G."/>
            <person name="Champion C."/>
            <person name="Hetherington A.J."/>
            <person name="Kelly S."/>
            <person name="Saint-Marcoux D."/>
            <person name="Proust H."/>
            <person name="Prescott H."/>
            <person name="Dolan L."/>
        </authorList>
    </citation>
    <scope>NUCLEOTIDE SEQUENCE [LARGE SCALE GENOMIC DNA]</scope>
    <source>
        <tissue evidence="2">Whole gametophyte</tissue>
    </source>
</reference>
<dbReference type="Proteomes" id="UP000077202">
    <property type="component" value="Unassembled WGS sequence"/>
</dbReference>
<accession>A0A176VS59</accession>
<dbReference type="AlphaFoldDB" id="A0A176VS59"/>
<keyword evidence="3" id="KW-1185">Reference proteome</keyword>
<organism evidence="2 3">
    <name type="scientific">Marchantia polymorpha subsp. ruderalis</name>
    <dbReference type="NCBI Taxonomy" id="1480154"/>
    <lineage>
        <taxon>Eukaryota</taxon>
        <taxon>Viridiplantae</taxon>
        <taxon>Streptophyta</taxon>
        <taxon>Embryophyta</taxon>
        <taxon>Marchantiophyta</taxon>
        <taxon>Marchantiopsida</taxon>
        <taxon>Marchantiidae</taxon>
        <taxon>Marchantiales</taxon>
        <taxon>Marchantiaceae</taxon>
        <taxon>Marchantia</taxon>
    </lineage>
</organism>